<dbReference type="InterPro" id="IPR036542">
    <property type="entry name" value="PTS_IIA_lac/cel_sf"/>
</dbReference>
<evidence type="ECO:0000256" key="7">
    <source>
        <dbReference type="PROSITE-ProRule" id="PRU00418"/>
    </source>
</evidence>
<organism evidence="8 9">
    <name type="scientific">Vibrio mimicus</name>
    <dbReference type="NCBI Taxonomy" id="674"/>
    <lineage>
        <taxon>Bacteria</taxon>
        <taxon>Pseudomonadati</taxon>
        <taxon>Pseudomonadota</taxon>
        <taxon>Gammaproteobacteria</taxon>
        <taxon>Vibrionales</taxon>
        <taxon>Vibrionaceae</taxon>
        <taxon>Vibrio</taxon>
    </lineage>
</organism>
<keyword evidence="2" id="KW-0762">Sugar transport</keyword>
<evidence type="ECO:0000256" key="3">
    <source>
        <dbReference type="ARBA" id="ARBA00022679"/>
    </source>
</evidence>
<dbReference type="SUPFAM" id="SSF46973">
    <property type="entry name" value="Enzyme IIa from lactose specific PTS, IIa-lac"/>
    <property type="match status" value="1"/>
</dbReference>
<dbReference type="AlphaFoldDB" id="A0A1D8SG60"/>
<evidence type="ECO:0000313" key="8">
    <source>
        <dbReference type="EMBL" id="PNM64198.1"/>
    </source>
</evidence>
<dbReference type="PANTHER" id="PTHR34382:SF7">
    <property type="entry name" value="PTS SYSTEM N,N'-DIACETYLCHITOBIOSE-SPECIFIC EIIA COMPONENT"/>
    <property type="match status" value="1"/>
</dbReference>
<dbReference type="PIRSF" id="PIRSF000699">
    <property type="entry name" value="PTS_IILac_III"/>
    <property type="match status" value="1"/>
</dbReference>
<keyword evidence="3" id="KW-0808">Transferase</keyword>
<dbReference type="GO" id="GO:0046872">
    <property type="term" value="F:metal ion binding"/>
    <property type="evidence" value="ECO:0007669"/>
    <property type="project" value="UniProtKB-KW"/>
</dbReference>
<proteinExistence type="predicted"/>
<dbReference type="GeneID" id="88783407"/>
<feature type="modified residue" description="Phosphohistidine; by HPr" evidence="7">
    <location>
        <position position="84"/>
    </location>
</feature>
<dbReference type="STRING" id="674.VM_16785"/>
<evidence type="ECO:0000256" key="6">
    <source>
        <dbReference type="PIRSR" id="PIRSR000699-2"/>
    </source>
</evidence>
<name>A0A1D8SG60_VIBMI</name>
<feature type="active site" description="Tele-phosphohistidine intermediate" evidence="5">
    <location>
        <position position="84"/>
    </location>
</feature>
<dbReference type="GO" id="GO:0009401">
    <property type="term" value="P:phosphoenolpyruvate-dependent sugar phosphotransferase system"/>
    <property type="evidence" value="ECO:0007669"/>
    <property type="project" value="UniProtKB-KW"/>
</dbReference>
<keyword evidence="1" id="KW-0813">Transport</keyword>
<dbReference type="PROSITE" id="PS51095">
    <property type="entry name" value="PTS_EIIA_TYPE_3"/>
    <property type="match status" value="1"/>
</dbReference>
<evidence type="ECO:0000256" key="4">
    <source>
        <dbReference type="ARBA" id="ARBA00022683"/>
    </source>
</evidence>
<dbReference type="GO" id="GO:0016740">
    <property type="term" value="F:transferase activity"/>
    <property type="evidence" value="ECO:0007669"/>
    <property type="project" value="UniProtKB-KW"/>
</dbReference>
<dbReference type="Gene3D" id="1.20.58.80">
    <property type="entry name" value="Phosphotransferase system, lactose/cellobiose-type IIA subunit"/>
    <property type="match status" value="1"/>
</dbReference>
<reference evidence="8" key="1">
    <citation type="submission" date="2017-12" db="EMBL/GenBank/DDBJ databases">
        <title>FDA dAtabase for Regulatory Grade micrObial Sequences (FDA-ARGOS): Supporting development and validation of Infectious Disease Dx tests.</title>
        <authorList>
            <person name="Hoffmann M."/>
            <person name="Allard M."/>
            <person name="Evans P."/>
            <person name="Brown E."/>
            <person name="Tallon L.J."/>
            <person name="Sadzewicz L."/>
            <person name="Sengamalay N."/>
            <person name="Ott S."/>
            <person name="Godinez A."/>
            <person name="Nagaraj S."/>
            <person name="Vavikolanu K."/>
            <person name="Aluvathingal J."/>
            <person name="Nadendla S."/>
            <person name="Hobson J."/>
            <person name="Sichtig H."/>
        </authorList>
    </citation>
    <scope>NUCLEOTIDE SEQUENCE [LARGE SCALE GENOMIC DNA]</scope>
    <source>
        <strain evidence="8">FDAARGOS_113</strain>
    </source>
</reference>
<dbReference type="Pfam" id="PF02255">
    <property type="entry name" value="PTS_IIA"/>
    <property type="match status" value="1"/>
</dbReference>
<accession>A0A1D8SG60</accession>
<dbReference type="EMBL" id="LOSJ02000001">
    <property type="protein sequence ID" value="PNM64198.1"/>
    <property type="molecule type" value="Genomic_DNA"/>
</dbReference>
<dbReference type="OrthoDB" id="350602at2"/>
<gene>
    <name evidence="8" type="ORF">AL544_004600</name>
</gene>
<keyword evidence="6" id="KW-0479">Metal-binding</keyword>
<keyword evidence="6" id="KW-0460">Magnesium</keyword>
<evidence type="ECO:0000256" key="2">
    <source>
        <dbReference type="ARBA" id="ARBA00022597"/>
    </source>
</evidence>
<evidence type="ECO:0000256" key="5">
    <source>
        <dbReference type="PIRSR" id="PIRSR000699-1"/>
    </source>
</evidence>
<keyword evidence="4" id="KW-0598">Phosphotransferase system</keyword>
<dbReference type="InterPro" id="IPR003188">
    <property type="entry name" value="PTS_IIA_lac/cel"/>
</dbReference>
<protein>
    <submittedName>
        <fullName evidence="8">PTS lactose/cellobiose transporter subunit IIA</fullName>
    </submittedName>
</protein>
<dbReference type="RefSeq" id="WP_001100169.1">
    <property type="nucleotide sequence ID" value="NZ_CAWMSS010000002.1"/>
</dbReference>
<dbReference type="PANTHER" id="PTHR34382">
    <property type="entry name" value="PTS SYSTEM N,N'-DIACETYLCHITOBIOSE-SPECIFIC EIIA COMPONENT"/>
    <property type="match status" value="1"/>
</dbReference>
<dbReference type="KEGG" id="vmi:AL543_03605"/>
<sequence length="120" mass="13461">MNVEINSPQDITEEFLMMLLCQVGEARSSCMEAMALARKEQFAQAQEMLGVADKALIAVHKSQTSLISFDEGAGKVPMTLILTHIQDHIMTTMLCREMAEEVIAIHKKLEKVVQYEKAHI</sequence>
<evidence type="ECO:0000313" key="9">
    <source>
        <dbReference type="Proteomes" id="UP000053748"/>
    </source>
</evidence>
<dbReference type="Proteomes" id="UP000053748">
    <property type="component" value="Unassembled WGS sequence"/>
</dbReference>
<comment type="caution">
    <text evidence="8">The sequence shown here is derived from an EMBL/GenBank/DDBJ whole genome shotgun (WGS) entry which is preliminary data.</text>
</comment>
<dbReference type="eggNOG" id="COG1447">
    <property type="taxonomic scope" value="Bacteria"/>
</dbReference>
<evidence type="ECO:0000256" key="1">
    <source>
        <dbReference type="ARBA" id="ARBA00022448"/>
    </source>
</evidence>
<comment type="cofactor">
    <cofactor evidence="6">
        <name>Mg(2+)</name>
        <dbReference type="ChEBI" id="CHEBI:18420"/>
    </cofactor>
    <text evidence="6">Binds 1 Mg(2+) ion per trimer.</text>
</comment>
<keyword evidence="9" id="KW-1185">Reference proteome</keyword>
<feature type="binding site" evidence="6">
    <location>
        <position position="87"/>
    </location>
    <ligand>
        <name>Mg(2+)</name>
        <dbReference type="ChEBI" id="CHEBI:18420"/>
        <note>ligand shared between all trimeric partners</note>
    </ligand>
</feature>